<keyword evidence="3" id="KW-1185">Reference proteome</keyword>
<feature type="transmembrane region" description="Helical" evidence="1">
    <location>
        <begin position="36"/>
        <end position="53"/>
    </location>
</feature>
<evidence type="ECO:0000313" key="3">
    <source>
        <dbReference type="Proteomes" id="UP000095200"/>
    </source>
</evidence>
<accession>A0A194AHN3</accession>
<keyword evidence="1" id="KW-0472">Membrane</keyword>
<reference evidence="3" key="1">
    <citation type="submission" date="2016-06" db="EMBL/GenBank/DDBJ databases">
        <title>Draft genome sequence of Desulfoplanes formicivorans strain Pf12B.</title>
        <authorList>
            <person name="Watanabe M."/>
            <person name="Kojima H."/>
            <person name="Fukui M."/>
        </authorList>
    </citation>
    <scope>NUCLEOTIDE SEQUENCE [LARGE SCALE GENOMIC DNA]</scope>
    <source>
        <strain evidence="3">Pf12B</strain>
    </source>
</reference>
<dbReference type="EMBL" id="BDFE01000015">
    <property type="protein sequence ID" value="GAU08725.1"/>
    <property type="molecule type" value="Genomic_DNA"/>
</dbReference>
<feature type="transmembrane region" description="Helical" evidence="1">
    <location>
        <begin position="6"/>
        <end position="24"/>
    </location>
</feature>
<gene>
    <name evidence="2" type="ORF">DPF_1441</name>
</gene>
<dbReference type="PANTHER" id="PTHR36111">
    <property type="entry name" value="INNER MEMBRANE PROTEIN-RELATED"/>
    <property type="match status" value="1"/>
</dbReference>
<evidence type="ECO:0000256" key="1">
    <source>
        <dbReference type="SAM" id="Phobius"/>
    </source>
</evidence>
<comment type="caution">
    <text evidence="2">The sequence shown here is derived from an EMBL/GenBank/DDBJ whole genome shotgun (WGS) entry which is preliminary data.</text>
</comment>
<evidence type="ECO:0000313" key="2">
    <source>
        <dbReference type="EMBL" id="GAU08725.1"/>
    </source>
</evidence>
<dbReference type="AlphaFoldDB" id="A0A194AHN3"/>
<feature type="transmembrane region" description="Helical" evidence="1">
    <location>
        <begin position="208"/>
        <end position="226"/>
    </location>
</feature>
<feature type="transmembrane region" description="Helical" evidence="1">
    <location>
        <begin position="141"/>
        <end position="171"/>
    </location>
</feature>
<organism evidence="2 3">
    <name type="scientific">Desulfoplanes formicivorans</name>
    <dbReference type="NCBI Taxonomy" id="1592317"/>
    <lineage>
        <taxon>Bacteria</taxon>
        <taxon>Pseudomonadati</taxon>
        <taxon>Thermodesulfobacteriota</taxon>
        <taxon>Desulfovibrionia</taxon>
        <taxon>Desulfovibrionales</taxon>
        <taxon>Desulfoplanaceae</taxon>
        <taxon>Desulfoplanes</taxon>
    </lineage>
</organism>
<proteinExistence type="predicted"/>
<feature type="transmembrane region" description="Helical" evidence="1">
    <location>
        <begin position="59"/>
        <end position="77"/>
    </location>
</feature>
<feature type="transmembrane region" description="Helical" evidence="1">
    <location>
        <begin position="183"/>
        <end position="202"/>
    </location>
</feature>
<dbReference type="Proteomes" id="UP000095200">
    <property type="component" value="Unassembled WGS sequence"/>
</dbReference>
<dbReference type="OrthoDB" id="9797976at2"/>
<protein>
    <submittedName>
        <fullName evidence="2">Membrane protein</fullName>
    </submittedName>
</protein>
<name>A0A194AHN3_9BACT</name>
<dbReference type="InterPro" id="IPR007563">
    <property type="entry name" value="DUF554"/>
</dbReference>
<keyword evidence="1" id="KW-0812">Transmembrane</keyword>
<dbReference type="PANTHER" id="PTHR36111:SF2">
    <property type="entry name" value="INNER MEMBRANE PROTEIN"/>
    <property type="match status" value="1"/>
</dbReference>
<dbReference type="STRING" id="1592317.DPF_1441"/>
<keyword evidence="1" id="KW-1133">Transmembrane helix</keyword>
<feature type="transmembrane region" description="Helical" evidence="1">
    <location>
        <begin position="98"/>
        <end position="121"/>
    </location>
</feature>
<sequence>MIVPVGTLVNASAIALGSVVGLVLRGRFPERIRIVSFQGVGLCVLVIGMQMAFDMKNALMVIIAVLLGGILGELLRLEELFERLALCLKGMIRSKNPLFTDGFISASLIFCIGAMAIVGSFDEGIRGDHSVLFTKSVLDGFTSVVLATTYGVGVLFSAVSVLLYQGVLTLFATSCQSLFSPDIIAQLTATGGVLILGIGINILEIKQIRISSMLPSLFIIVLLSMWSV</sequence>
<dbReference type="Pfam" id="PF04474">
    <property type="entry name" value="DUF554"/>
    <property type="match status" value="1"/>
</dbReference>